<comment type="caution">
    <text evidence="1">The sequence shown here is derived from an EMBL/GenBank/DDBJ whole genome shotgun (WGS) entry which is preliminary data.</text>
</comment>
<evidence type="ECO:0000313" key="1">
    <source>
        <dbReference type="EMBL" id="KKB40207.1"/>
    </source>
</evidence>
<dbReference type="STRING" id="1221996.QY95_01840"/>
<proteinExistence type="predicted"/>
<evidence type="ECO:0008006" key="3">
    <source>
        <dbReference type="Google" id="ProtNLM"/>
    </source>
</evidence>
<keyword evidence="2" id="KW-1185">Reference proteome</keyword>
<name>A0A0F5HQ29_BACTR</name>
<dbReference type="OrthoDB" id="2932110at2"/>
<gene>
    <name evidence="1" type="ORF">QY95_01840</name>
</gene>
<accession>A0A0F5HQ29</accession>
<organism evidence="1 2">
    <name type="scientific">Bacillus thermotolerans</name>
    <name type="common">Quasibacillus thermotolerans</name>
    <dbReference type="NCBI Taxonomy" id="1221996"/>
    <lineage>
        <taxon>Bacteria</taxon>
        <taxon>Bacillati</taxon>
        <taxon>Bacillota</taxon>
        <taxon>Bacilli</taxon>
        <taxon>Bacillales</taxon>
        <taxon>Bacillaceae</taxon>
        <taxon>Bacillus</taxon>
    </lineage>
</organism>
<dbReference type="EMBL" id="JWIR02000032">
    <property type="protein sequence ID" value="KKB40207.1"/>
    <property type="molecule type" value="Genomic_DNA"/>
</dbReference>
<dbReference type="AlphaFoldDB" id="A0A0F5HQ29"/>
<evidence type="ECO:0000313" key="2">
    <source>
        <dbReference type="Proteomes" id="UP000031563"/>
    </source>
</evidence>
<accession>A0A0F5I4Z7</accession>
<sequence length="86" mass="9841">MDHTSASWKNENVISQLHNSVDNVTEALGRAQTNPTESTIQHVHEAMERAENALSNALQNSEHTEPVERLREQLQRTKEQLRGLQR</sequence>
<protein>
    <recommendedName>
        <fullName evidence="3">DUF2564 family protein</fullName>
    </recommendedName>
</protein>
<dbReference type="Proteomes" id="UP000031563">
    <property type="component" value="Unassembled WGS sequence"/>
</dbReference>
<dbReference type="RefSeq" id="WP_039235762.1">
    <property type="nucleotide sequence ID" value="NZ_JWIQ02000019.1"/>
</dbReference>
<reference evidence="1" key="1">
    <citation type="submission" date="2015-02" db="EMBL/GenBank/DDBJ databases">
        <title>Genome Assembly of Bacillaceae bacterium MTCC 8252.</title>
        <authorList>
            <person name="Verma A."/>
            <person name="Khatri I."/>
            <person name="Mual P."/>
            <person name="Subramanian S."/>
            <person name="Krishnamurthi S."/>
        </authorList>
    </citation>
    <scope>NUCLEOTIDE SEQUENCE [LARGE SCALE GENOMIC DNA]</scope>
    <source>
        <strain evidence="1">MTCC 8252</strain>
    </source>
</reference>